<name>A0A512B9P9_9BACT</name>
<accession>A0A512B9P9</accession>
<gene>
    <name evidence="1" type="ORF">SAE01_11770</name>
</gene>
<evidence type="ECO:0000313" key="1">
    <source>
        <dbReference type="EMBL" id="GEO08681.1"/>
    </source>
</evidence>
<dbReference type="Proteomes" id="UP000321513">
    <property type="component" value="Unassembled WGS sequence"/>
</dbReference>
<proteinExistence type="predicted"/>
<dbReference type="EMBL" id="BJYT01000004">
    <property type="protein sequence ID" value="GEO08681.1"/>
    <property type="molecule type" value="Genomic_DNA"/>
</dbReference>
<organism evidence="1 2">
    <name type="scientific">Segetibacter aerophilus</name>
    <dbReference type="NCBI Taxonomy" id="670293"/>
    <lineage>
        <taxon>Bacteria</taxon>
        <taxon>Pseudomonadati</taxon>
        <taxon>Bacteroidota</taxon>
        <taxon>Chitinophagia</taxon>
        <taxon>Chitinophagales</taxon>
        <taxon>Chitinophagaceae</taxon>
        <taxon>Segetibacter</taxon>
    </lineage>
</organism>
<keyword evidence="2" id="KW-1185">Reference proteome</keyword>
<comment type="caution">
    <text evidence="1">The sequence shown here is derived from an EMBL/GenBank/DDBJ whole genome shotgun (WGS) entry which is preliminary data.</text>
</comment>
<reference evidence="1 2" key="1">
    <citation type="submission" date="2019-07" db="EMBL/GenBank/DDBJ databases">
        <title>Whole genome shotgun sequence of Segetibacter aerophilus NBRC 106135.</title>
        <authorList>
            <person name="Hosoyama A."/>
            <person name="Uohara A."/>
            <person name="Ohji S."/>
            <person name="Ichikawa N."/>
        </authorList>
    </citation>
    <scope>NUCLEOTIDE SEQUENCE [LARGE SCALE GENOMIC DNA]</scope>
    <source>
        <strain evidence="1 2">NBRC 106135</strain>
    </source>
</reference>
<evidence type="ECO:0000313" key="2">
    <source>
        <dbReference type="Proteomes" id="UP000321513"/>
    </source>
</evidence>
<sequence>MRFEAFVVIFFGFSKTMRYHLFQLCDARSSYYKNNSAGKNCRGGITTFLGINAAK</sequence>
<dbReference type="AlphaFoldDB" id="A0A512B9P9"/>
<protein>
    <submittedName>
        <fullName evidence="1">Uncharacterized protein</fullName>
    </submittedName>
</protein>